<evidence type="ECO:0000313" key="2">
    <source>
        <dbReference type="EMBL" id="KAF2854400.1"/>
    </source>
</evidence>
<name>A0A6A7BG69_9PLEO</name>
<dbReference type="Proteomes" id="UP000799423">
    <property type="component" value="Unassembled WGS sequence"/>
</dbReference>
<dbReference type="AlphaFoldDB" id="A0A6A7BG69"/>
<dbReference type="EMBL" id="MU006293">
    <property type="protein sequence ID" value="KAF2854400.1"/>
    <property type="molecule type" value="Genomic_DNA"/>
</dbReference>
<reference evidence="2" key="1">
    <citation type="submission" date="2020-01" db="EMBL/GenBank/DDBJ databases">
        <authorList>
            <consortium name="DOE Joint Genome Institute"/>
            <person name="Haridas S."/>
            <person name="Albert R."/>
            <person name="Binder M."/>
            <person name="Bloem J."/>
            <person name="Labutti K."/>
            <person name="Salamov A."/>
            <person name="Andreopoulos B."/>
            <person name="Baker S.E."/>
            <person name="Barry K."/>
            <person name="Bills G."/>
            <person name="Bluhm B.H."/>
            <person name="Cannon C."/>
            <person name="Castanera R."/>
            <person name="Culley D.E."/>
            <person name="Daum C."/>
            <person name="Ezra D."/>
            <person name="Gonzalez J.B."/>
            <person name="Henrissat B."/>
            <person name="Kuo A."/>
            <person name="Liang C."/>
            <person name="Lipzen A."/>
            <person name="Lutzoni F."/>
            <person name="Magnuson J."/>
            <person name="Mondo S."/>
            <person name="Nolan M."/>
            <person name="Ohm R."/>
            <person name="Pangilinan J."/>
            <person name="Park H.-J."/>
            <person name="Ramirez L."/>
            <person name="Alfaro M."/>
            <person name="Sun H."/>
            <person name="Tritt A."/>
            <person name="Yoshinaga Y."/>
            <person name="Zwiers L.-H."/>
            <person name="Turgeon B.G."/>
            <person name="Goodwin S.B."/>
            <person name="Spatafora J.W."/>
            <person name="Crous P.W."/>
            <person name="Grigoriev I.V."/>
        </authorList>
    </citation>
    <scope>NUCLEOTIDE SEQUENCE</scope>
    <source>
        <strain evidence="2">IPT5</strain>
    </source>
</reference>
<dbReference type="InterPro" id="IPR046497">
    <property type="entry name" value="DUF6590"/>
</dbReference>
<proteinExistence type="predicted"/>
<gene>
    <name evidence="2" type="ORF">T440DRAFT_465367</name>
</gene>
<organism evidence="2 3">
    <name type="scientific">Plenodomus tracheiphilus IPT5</name>
    <dbReference type="NCBI Taxonomy" id="1408161"/>
    <lineage>
        <taxon>Eukaryota</taxon>
        <taxon>Fungi</taxon>
        <taxon>Dikarya</taxon>
        <taxon>Ascomycota</taxon>
        <taxon>Pezizomycotina</taxon>
        <taxon>Dothideomycetes</taxon>
        <taxon>Pleosporomycetidae</taxon>
        <taxon>Pleosporales</taxon>
        <taxon>Pleosporineae</taxon>
        <taxon>Leptosphaeriaceae</taxon>
        <taxon>Plenodomus</taxon>
    </lineage>
</organism>
<protein>
    <recommendedName>
        <fullName evidence="1">DUF6590 domain-containing protein</fullName>
    </recommendedName>
</protein>
<evidence type="ECO:0000259" key="1">
    <source>
        <dbReference type="Pfam" id="PF20233"/>
    </source>
</evidence>
<sequence length="118" mass="13024">MARFIVIRTKRTHCLCLRISTYSGQATTKPGIAAADHVPVVPVGEYPVNHPSGEQPMEGFVSVKVEANDVTISPMSRINFAKIYTIEHNIRVRNIGRVDKSSMGRLEGLFSQSLSIVK</sequence>
<accession>A0A6A7BG69</accession>
<dbReference type="OrthoDB" id="3559580at2759"/>
<dbReference type="Pfam" id="PF20233">
    <property type="entry name" value="DUF6590"/>
    <property type="match status" value="1"/>
</dbReference>
<evidence type="ECO:0000313" key="3">
    <source>
        <dbReference type="Proteomes" id="UP000799423"/>
    </source>
</evidence>
<keyword evidence="3" id="KW-1185">Reference proteome</keyword>
<feature type="domain" description="DUF6590" evidence="1">
    <location>
        <begin position="3"/>
        <end position="107"/>
    </location>
</feature>